<evidence type="ECO:0000256" key="1">
    <source>
        <dbReference type="ARBA" id="ARBA00022729"/>
    </source>
</evidence>
<keyword evidence="5" id="KW-1185">Reference proteome</keyword>
<feature type="domain" description="Esterase Ig-like N-terminal" evidence="3">
    <location>
        <begin position="33"/>
        <end position="177"/>
    </location>
</feature>
<accession>A0A380MY51</accession>
<evidence type="ECO:0000256" key="2">
    <source>
        <dbReference type="SAM" id="SignalP"/>
    </source>
</evidence>
<dbReference type="PANTHER" id="PTHR43037:SF1">
    <property type="entry name" value="BLL1128 PROTEIN"/>
    <property type="match status" value="1"/>
</dbReference>
<organism evidence="4 5">
    <name type="scientific">Suttonella indologenes</name>
    <dbReference type="NCBI Taxonomy" id="13276"/>
    <lineage>
        <taxon>Bacteria</taxon>
        <taxon>Pseudomonadati</taxon>
        <taxon>Pseudomonadota</taxon>
        <taxon>Gammaproteobacteria</taxon>
        <taxon>Cardiobacteriales</taxon>
        <taxon>Cardiobacteriaceae</taxon>
        <taxon>Suttonella</taxon>
    </lineage>
</organism>
<dbReference type="Gene3D" id="3.40.50.1820">
    <property type="entry name" value="alpha/beta hydrolase"/>
    <property type="match status" value="1"/>
</dbReference>
<sequence>MNKYRSAIISLLAIGIHSATLAADLVQDTSIVNATLIAELSPNGQKISALALEYEDNLISGSHLAPIFEINTLLDQQETGKRSVLNTYSNNKAAKSASPQAGKFLILELDVQDANANLYQLQIENEAAQTFRARDEQGNIVNVEKVQANRVPQYYGERLVYRIRQNGHLKLLNGKTVGKNHIETTAAQVLMPYVQDFTPHHISAADNPDNRLHYRLYQPQQVGEKTYPLTVFLHGSGQLGKDNTAQLLSSKGAIATLQQEQGFVLAPQYASVFDPFDDASKGQTGGIHWQTQNRLALLLKMIEETIAAHPNIDKNRIYLIGLSRGAEGALKLLQQRPDFFAAALLLSGREANTIEWIDGQADAESLEPVKHIPMWFFHSKEDKTAPVEGTRINVAILRELKAPFLRYTEFSTMQAGDNGILSKNPHNTWESVFDSPEVIHWLLTQKREQ</sequence>
<feature type="signal peptide" evidence="2">
    <location>
        <begin position="1"/>
        <end position="22"/>
    </location>
</feature>
<dbReference type="InterPro" id="IPR050955">
    <property type="entry name" value="Plant_Biomass_Hydrol_Est"/>
</dbReference>
<dbReference type="SUPFAM" id="SSF53474">
    <property type="entry name" value="alpha/beta-Hydrolases"/>
    <property type="match status" value="1"/>
</dbReference>
<gene>
    <name evidence="4" type="ORF">NCTC10717_01194</name>
</gene>
<dbReference type="InterPro" id="IPR000801">
    <property type="entry name" value="Esterase-like"/>
</dbReference>
<protein>
    <submittedName>
        <fullName evidence="4">Poly(3-hydroxybutyrate) depolymerase</fullName>
    </submittedName>
</protein>
<dbReference type="PANTHER" id="PTHR43037">
    <property type="entry name" value="UNNAMED PRODUCT-RELATED"/>
    <property type="match status" value="1"/>
</dbReference>
<keyword evidence="1 2" id="KW-0732">Signal</keyword>
<dbReference type="Proteomes" id="UP000254575">
    <property type="component" value="Unassembled WGS sequence"/>
</dbReference>
<dbReference type="InterPro" id="IPR029058">
    <property type="entry name" value="AB_hydrolase_fold"/>
</dbReference>
<name>A0A380MY51_9GAMM</name>
<evidence type="ECO:0000259" key="3">
    <source>
        <dbReference type="Pfam" id="PF18435"/>
    </source>
</evidence>
<proteinExistence type="predicted"/>
<evidence type="ECO:0000313" key="5">
    <source>
        <dbReference type="Proteomes" id="UP000254575"/>
    </source>
</evidence>
<dbReference type="Pfam" id="PF00756">
    <property type="entry name" value="Esterase"/>
    <property type="match status" value="1"/>
</dbReference>
<feature type="chain" id="PRO_5016963432" evidence="2">
    <location>
        <begin position="23"/>
        <end position="449"/>
    </location>
</feature>
<reference evidence="4 5" key="1">
    <citation type="submission" date="2018-06" db="EMBL/GenBank/DDBJ databases">
        <authorList>
            <consortium name="Pathogen Informatics"/>
            <person name="Doyle S."/>
        </authorList>
    </citation>
    <scope>NUCLEOTIDE SEQUENCE [LARGE SCALE GENOMIC DNA]</scope>
    <source>
        <strain evidence="4 5">NCTC10717</strain>
    </source>
</reference>
<dbReference type="AlphaFoldDB" id="A0A380MY51"/>
<dbReference type="InterPro" id="IPR041172">
    <property type="entry name" value="EstA_Ig-like_N"/>
</dbReference>
<dbReference type="OrthoDB" id="9764953at2"/>
<evidence type="ECO:0000313" key="4">
    <source>
        <dbReference type="EMBL" id="SUO96823.1"/>
    </source>
</evidence>
<dbReference type="Gene3D" id="2.60.40.2180">
    <property type="match status" value="1"/>
</dbReference>
<dbReference type="RefSeq" id="WP_115218435.1">
    <property type="nucleotide sequence ID" value="NZ_UHIA01000004.1"/>
</dbReference>
<dbReference type="EMBL" id="UHIA01000004">
    <property type="protein sequence ID" value="SUO96823.1"/>
    <property type="molecule type" value="Genomic_DNA"/>
</dbReference>
<dbReference type="Pfam" id="PF18435">
    <property type="entry name" value="EstA_Ig_like"/>
    <property type="match status" value="1"/>
</dbReference>